<feature type="transmembrane region" description="Helical" evidence="1">
    <location>
        <begin position="69"/>
        <end position="92"/>
    </location>
</feature>
<reference evidence="2 3" key="1">
    <citation type="submission" date="2020-03" db="EMBL/GenBank/DDBJ databases">
        <title>Draft Genome Sequence of Cudoniella acicularis.</title>
        <authorList>
            <person name="Buettner E."/>
            <person name="Kellner H."/>
        </authorList>
    </citation>
    <scope>NUCLEOTIDE SEQUENCE [LARGE SCALE GENOMIC DNA]</scope>
    <source>
        <strain evidence="2 3">DSM 108380</strain>
    </source>
</reference>
<evidence type="ECO:0000256" key="1">
    <source>
        <dbReference type="SAM" id="Phobius"/>
    </source>
</evidence>
<gene>
    <name evidence="2" type="ORF">G7Y89_g4538</name>
</gene>
<accession>A0A8H4W7C8</accession>
<dbReference type="Proteomes" id="UP000566819">
    <property type="component" value="Unassembled WGS sequence"/>
</dbReference>
<keyword evidence="1" id="KW-1133">Transmembrane helix</keyword>
<protein>
    <submittedName>
        <fullName evidence="2">Uncharacterized protein</fullName>
    </submittedName>
</protein>
<dbReference type="EMBL" id="JAAMPI010000248">
    <property type="protein sequence ID" value="KAF4633584.1"/>
    <property type="molecule type" value="Genomic_DNA"/>
</dbReference>
<name>A0A8H4W7C8_9HELO</name>
<comment type="caution">
    <text evidence="2">The sequence shown here is derived from an EMBL/GenBank/DDBJ whole genome shotgun (WGS) entry which is preliminary data.</text>
</comment>
<dbReference type="AlphaFoldDB" id="A0A8H4W7C8"/>
<evidence type="ECO:0000313" key="3">
    <source>
        <dbReference type="Proteomes" id="UP000566819"/>
    </source>
</evidence>
<evidence type="ECO:0000313" key="2">
    <source>
        <dbReference type="EMBL" id="KAF4633584.1"/>
    </source>
</evidence>
<proteinExistence type="predicted"/>
<keyword evidence="3" id="KW-1185">Reference proteome</keyword>
<organism evidence="2 3">
    <name type="scientific">Cudoniella acicularis</name>
    <dbReference type="NCBI Taxonomy" id="354080"/>
    <lineage>
        <taxon>Eukaryota</taxon>
        <taxon>Fungi</taxon>
        <taxon>Dikarya</taxon>
        <taxon>Ascomycota</taxon>
        <taxon>Pezizomycotina</taxon>
        <taxon>Leotiomycetes</taxon>
        <taxon>Helotiales</taxon>
        <taxon>Tricladiaceae</taxon>
        <taxon>Cudoniella</taxon>
    </lineage>
</organism>
<sequence>MKPTASKVFENSAITLSANPTIPTTLLRLTGTPAPESVIKAIATPATSSASLSPTSPPTKEGKINTEGILLLTFTGILFIGLGLAMFFPWCLRRRRAKKEAKETQTPLTRIPILRTEPLNTNIDPPPPVRTCKIYPPPLGGRPSIPQGFPSGTPITVEISEEEYQAGARLGPNGERALPPGVVEERPLTSRAPKNLHELLHPDDAAAPKIKYPPGWSDEHGAHRGPAPYPGWTYGLLGTSHIRPYQGQ</sequence>
<keyword evidence="1" id="KW-0472">Membrane</keyword>
<keyword evidence="1" id="KW-0812">Transmembrane</keyword>